<feature type="compositionally biased region" description="Basic and acidic residues" evidence="1">
    <location>
        <begin position="25"/>
        <end position="36"/>
    </location>
</feature>
<dbReference type="CDD" id="cd00303">
    <property type="entry name" value="retropepsin_like"/>
    <property type="match status" value="1"/>
</dbReference>
<proteinExistence type="predicted"/>
<evidence type="ECO:0000313" key="2">
    <source>
        <dbReference type="EMBL" id="KAG2896418.1"/>
    </source>
</evidence>
<gene>
    <name evidence="2" type="ORF">PC117_g23018</name>
</gene>
<comment type="caution">
    <text evidence="2">The sequence shown here is derived from an EMBL/GenBank/DDBJ whole genome shotgun (WGS) entry which is preliminary data.</text>
</comment>
<evidence type="ECO:0008006" key="4">
    <source>
        <dbReference type="Google" id="ProtNLM"/>
    </source>
</evidence>
<sequence>MKYATERLEHEAKMIRSKLRTRVPRGCEEQPPEKPRSSKRYVCVVRDSDRRVRKHGLAEVSADEDDLDVDVHGLVPEGKRVIGSVGGAEAVSAGYIDCLPVEILFDTGAIASLVDHRVLHRIGKAEEPLIPYEQSLRGVGAQNIHIRGIIDLPMRLGSTEMMRPFVVVDRLHADAIFGTDALRAFRAVIDLDDSTLTLKSTCEVFMLGSPRVEEMFVAGIGSTVHLPPGG</sequence>
<dbReference type="AlphaFoldDB" id="A0A8T1B8D8"/>
<dbReference type="Proteomes" id="UP000736787">
    <property type="component" value="Unassembled WGS sequence"/>
</dbReference>
<feature type="region of interest" description="Disordered" evidence="1">
    <location>
        <begin position="20"/>
        <end position="39"/>
    </location>
</feature>
<dbReference type="Gene3D" id="2.40.70.10">
    <property type="entry name" value="Acid Proteases"/>
    <property type="match status" value="1"/>
</dbReference>
<dbReference type="EMBL" id="RCMK01001343">
    <property type="protein sequence ID" value="KAG2896418.1"/>
    <property type="molecule type" value="Genomic_DNA"/>
</dbReference>
<reference evidence="2" key="1">
    <citation type="submission" date="2018-10" db="EMBL/GenBank/DDBJ databases">
        <title>Effector identification in a new, highly contiguous assembly of the strawberry crown rot pathogen Phytophthora cactorum.</title>
        <authorList>
            <person name="Armitage A.D."/>
            <person name="Nellist C.F."/>
            <person name="Bates H."/>
            <person name="Vickerstaff R.J."/>
            <person name="Harrison R.J."/>
        </authorList>
    </citation>
    <scope>NUCLEOTIDE SEQUENCE</scope>
    <source>
        <strain evidence="2">4040</strain>
    </source>
</reference>
<dbReference type="SUPFAM" id="SSF50630">
    <property type="entry name" value="Acid proteases"/>
    <property type="match status" value="1"/>
</dbReference>
<dbReference type="VEuPathDB" id="FungiDB:PC110_g10341"/>
<name>A0A8T1B8D8_9STRA</name>
<protein>
    <recommendedName>
        <fullName evidence="4">Aspartic peptidase domain</fullName>
    </recommendedName>
</protein>
<accession>A0A8T1B8D8</accession>
<dbReference type="InterPro" id="IPR021109">
    <property type="entry name" value="Peptidase_aspartic_dom_sf"/>
</dbReference>
<evidence type="ECO:0000313" key="3">
    <source>
        <dbReference type="Proteomes" id="UP000736787"/>
    </source>
</evidence>
<organism evidence="2 3">
    <name type="scientific">Phytophthora cactorum</name>
    <dbReference type="NCBI Taxonomy" id="29920"/>
    <lineage>
        <taxon>Eukaryota</taxon>
        <taxon>Sar</taxon>
        <taxon>Stramenopiles</taxon>
        <taxon>Oomycota</taxon>
        <taxon>Peronosporomycetes</taxon>
        <taxon>Peronosporales</taxon>
        <taxon>Peronosporaceae</taxon>
        <taxon>Phytophthora</taxon>
    </lineage>
</organism>
<evidence type="ECO:0000256" key="1">
    <source>
        <dbReference type="SAM" id="MobiDB-lite"/>
    </source>
</evidence>